<keyword evidence="2" id="KW-0732">Signal</keyword>
<evidence type="ECO:0000313" key="3">
    <source>
        <dbReference type="EMBL" id="XCM78448.1"/>
    </source>
</evidence>
<organism evidence="3">
    <name type="scientific">Kitasatospora camelliae</name>
    <dbReference type="NCBI Taxonomy" id="3156397"/>
    <lineage>
        <taxon>Bacteria</taxon>
        <taxon>Bacillati</taxon>
        <taxon>Actinomycetota</taxon>
        <taxon>Actinomycetes</taxon>
        <taxon>Kitasatosporales</taxon>
        <taxon>Streptomycetaceae</taxon>
        <taxon>Kitasatospora</taxon>
    </lineage>
</organism>
<evidence type="ECO:0000256" key="2">
    <source>
        <dbReference type="SAM" id="SignalP"/>
    </source>
</evidence>
<protein>
    <submittedName>
        <fullName evidence="3">SCO0930 family lipoprotein</fullName>
    </submittedName>
</protein>
<keyword evidence="3" id="KW-0449">Lipoprotein</keyword>
<dbReference type="NCBIfam" id="NF040526">
    <property type="entry name" value="SCO0930_lipo"/>
    <property type="match status" value="1"/>
</dbReference>
<dbReference type="RefSeq" id="WP_354638348.1">
    <property type="nucleotide sequence ID" value="NZ_CP159872.1"/>
</dbReference>
<feature type="chain" id="PRO_5043459593" evidence="2">
    <location>
        <begin position="25"/>
        <end position="342"/>
    </location>
</feature>
<reference evidence="3" key="1">
    <citation type="submission" date="2024-06" db="EMBL/GenBank/DDBJ databases">
        <title>The genome sequences of Kitasatospora sp. strain HUAS MG31.</title>
        <authorList>
            <person name="Mo P."/>
        </authorList>
    </citation>
    <scope>NUCLEOTIDE SEQUENCE</scope>
    <source>
        <strain evidence="3">HUAS MG31</strain>
    </source>
</reference>
<dbReference type="KEGG" id="kcm:ABWK59_05670"/>
<dbReference type="EMBL" id="CP159872">
    <property type="protein sequence ID" value="XCM78448.1"/>
    <property type="molecule type" value="Genomic_DNA"/>
</dbReference>
<feature type="signal peptide" evidence="2">
    <location>
        <begin position="1"/>
        <end position="24"/>
    </location>
</feature>
<feature type="compositionally biased region" description="Low complexity" evidence="1">
    <location>
        <begin position="204"/>
        <end position="225"/>
    </location>
</feature>
<dbReference type="Pfam" id="PF03640">
    <property type="entry name" value="Lipoprotein_15"/>
    <property type="match status" value="4"/>
</dbReference>
<dbReference type="PANTHER" id="PTHR39335:SF1">
    <property type="entry name" value="BLL4220 PROTEIN"/>
    <property type="match status" value="1"/>
</dbReference>
<sequence>MTTTTKRYGLVAVCLLLAGLVLMAAFGSSDSSARQAKPSADGLLAGASATPVNGYGSYGDTGALPAAGGSQPGGQLAVRTDEKLGAVMTDGQGFTLYRFDKDTAKPPASNCSGACATAWPPVIKDGNTTAGSGVDASKLGEIVRADGTHQLTVGGWPAYRYAQDTAPGDTKGQGVGGTWNALAPDGSKAKAGGGEAPASPAPAQPTAQPTATAMPQPQQPTGGAQLSMMNHPQLGQIMVDGNGRTLYHFGKDTAWPMKSNCEGQCLKTWPVAAPVDASKIKGIDPKLIGKMQRPDGTWQLTINCLPAYTYSGDQNPGDALGHGMANNLWTAINQAGKPAGGK</sequence>
<gene>
    <name evidence="3" type="ORF">ABWK59_05670</name>
</gene>
<dbReference type="GO" id="GO:0043448">
    <property type="term" value="P:alkane catabolic process"/>
    <property type="evidence" value="ECO:0007669"/>
    <property type="project" value="TreeGrafter"/>
</dbReference>
<accession>A0AAU8JRL6</accession>
<name>A0AAU8JRL6_9ACTN</name>
<dbReference type="AlphaFoldDB" id="A0AAU8JRL6"/>
<dbReference type="PANTHER" id="PTHR39335">
    <property type="entry name" value="BLL4220 PROTEIN"/>
    <property type="match status" value="1"/>
</dbReference>
<dbReference type="InterPro" id="IPR047910">
    <property type="entry name" value="SCO0930-like"/>
</dbReference>
<dbReference type="InterPro" id="IPR005297">
    <property type="entry name" value="Lipoprotein_repeat"/>
</dbReference>
<evidence type="ECO:0000256" key="1">
    <source>
        <dbReference type="SAM" id="MobiDB-lite"/>
    </source>
</evidence>
<proteinExistence type="predicted"/>
<feature type="region of interest" description="Disordered" evidence="1">
    <location>
        <begin position="164"/>
        <end position="228"/>
    </location>
</feature>